<name>A0ABY2H1F5_9HYPO</name>
<dbReference type="RefSeq" id="XP_073558167.1">
    <property type="nucleotide sequence ID" value="XM_073702987.1"/>
</dbReference>
<evidence type="ECO:0008006" key="3">
    <source>
        <dbReference type="Google" id="ProtNLM"/>
    </source>
</evidence>
<protein>
    <recommendedName>
        <fullName evidence="3">Methyltransferase</fullName>
    </recommendedName>
</protein>
<dbReference type="SUPFAM" id="SSF53335">
    <property type="entry name" value="S-adenosyl-L-methionine-dependent methyltransferases"/>
    <property type="match status" value="1"/>
</dbReference>
<dbReference type="InterPro" id="IPR029063">
    <property type="entry name" value="SAM-dependent_MTases_sf"/>
</dbReference>
<keyword evidence="2" id="KW-1185">Reference proteome</keyword>
<dbReference type="GeneID" id="300577437"/>
<proteinExistence type="predicted"/>
<accession>A0ABY2H1F5</accession>
<reference evidence="1 2" key="1">
    <citation type="submission" date="2018-01" db="EMBL/GenBank/DDBJ databases">
        <title>Genome characterization of the sugarcane-associated fungus Trichoderma ghanense CCMA-1212 and their application in lignocelulose bioconversion.</title>
        <authorList>
            <person name="Steindorff A.S."/>
            <person name="Mendes T.D."/>
            <person name="Vilela E.S.D."/>
            <person name="Rodrigues D.S."/>
            <person name="Formighieri E.F."/>
            <person name="Melo I.S."/>
            <person name="Favaro L.C.L."/>
        </authorList>
    </citation>
    <scope>NUCLEOTIDE SEQUENCE [LARGE SCALE GENOMIC DNA]</scope>
    <source>
        <strain evidence="1 2">CCMA-1212</strain>
    </source>
</reference>
<sequence>MSKSKNPPPDPQYPDVDDAAEARRLQRQGSIAVDDLRILDNATADGHFLTLVRKQLHHPETAELVGTDIADFPPLELPENITLAKQDVLKPWPDKWETYFDFVHQRTALSIAGDVDRAVGTIWRLIALLKPGGWIQIVDTCLMLGEIKEAEILRRAGEGLLRDIGEKQGVSVLGKGAASKELEEMGYEEVKGMYRAGIMYLQNMPQEQRPMTLQQLDLLWRDVLRGGEVG</sequence>
<dbReference type="Proteomes" id="UP001642720">
    <property type="component" value="Unassembled WGS sequence"/>
</dbReference>
<gene>
    <name evidence="1" type="ORF">CCMA1212_005740</name>
</gene>
<organism evidence="1 2">
    <name type="scientific">Trichoderma ghanense</name>
    <dbReference type="NCBI Taxonomy" id="65468"/>
    <lineage>
        <taxon>Eukaryota</taxon>
        <taxon>Fungi</taxon>
        <taxon>Dikarya</taxon>
        <taxon>Ascomycota</taxon>
        <taxon>Pezizomycotina</taxon>
        <taxon>Sordariomycetes</taxon>
        <taxon>Hypocreomycetidae</taxon>
        <taxon>Hypocreales</taxon>
        <taxon>Hypocreaceae</taxon>
        <taxon>Trichoderma</taxon>
    </lineage>
</organism>
<evidence type="ECO:0000313" key="1">
    <source>
        <dbReference type="EMBL" id="TFB01966.1"/>
    </source>
</evidence>
<comment type="caution">
    <text evidence="1">The sequence shown here is derived from an EMBL/GenBank/DDBJ whole genome shotgun (WGS) entry which is preliminary data.</text>
</comment>
<evidence type="ECO:0000313" key="2">
    <source>
        <dbReference type="Proteomes" id="UP001642720"/>
    </source>
</evidence>
<dbReference type="Gene3D" id="3.40.50.150">
    <property type="entry name" value="Vaccinia Virus protein VP39"/>
    <property type="match status" value="1"/>
</dbReference>
<dbReference type="EMBL" id="PPTA01000007">
    <property type="protein sequence ID" value="TFB01966.1"/>
    <property type="molecule type" value="Genomic_DNA"/>
</dbReference>